<keyword evidence="2" id="KW-0808">Transferase</keyword>
<evidence type="ECO:0000313" key="3">
    <source>
        <dbReference type="Proteomes" id="UP000199052"/>
    </source>
</evidence>
<dbReference type="AlphaFoldDB" id="A0A1I2LWI5"/>
<name>A0A1I2LWI5_9ACTN</name>
<dbReference type="InterPro" id="IPR051531">
    <property type="entry name" value="N-acetyltransferase"/>
</dbReference>
<organism evidence="2 3">
    <name type="scientific">Actinopolymorpha cephalotaxi</name>
    <dbReference type="NCBI Taxonomy" id="504797"/>
    <lineage>
        <taxon>Bacteria</taxon>
        <taxon>Bacillati</taxon>
        <taxon>Actinomycetota</taxon>
        <taxon>Actinomycetes</taxon>
        <taxon>Propionibacteriales</taxon>
        <taxon>Actinopolymorphaceae</taxon>
        <taxon>Actinopolymorpha</taxon>
    </lineage>
</organism>
<dbReference type="SUPFAM" id="SSF55729">
    <property type="entry name" value="Acyl-CoA N-acyltransferases (Nat)"/>
    <property type="match status" value="1"/>
</dbReference>
<gene>
    <name evidence="2" type="ORF">SAMN05421678_102316</name>
</gene>
<evidence type="ECO:0000259" key="1">
    <source>
        <dbReference type="PROSITE" id="PS51186"/>
    </source>
</evidence>
<proteinExistence type="predicted"/>
<dbReference type="PANTHER" id="PTHR43792:SF1">
    <property type="entry name" value="N-ACETYLTRANSFERASE DOMAIN-CONTAINING PROTEIN"/>
    <property type="match status" value="1"/>
</dbReference>
<dbReference type="Gene3D" id="3.40.630.30">
    <property type="match status" value="1"/>
</dbReference>
<protein>
    <submittedName>
        <fullName evidence="2">Protein N-acetyltransferase, RimJ/RimL family</fullName>
    </submittedName>
</protein>
<dbReference type="Proteomes" id="UP000199052">
    <property type="component" value="Unassembled WGS sequence"/>
</dbReference>
<dbReference type="STRING" id="504797.SAMN05421678_102316"/>
<dbReference type="Pfam" id="PF13302">
    <property type="entry name" value="Acetyltransf_3"/>
    <property type="match status" value="1"/>
</dbReference>
<feature type="domain" description="N-acetyltransferase" evidence="1">
    <location>
        <begin position="25"/>
        <end position="192"/>
    </location>
</feature>
<accession>A0A1I2LWI5</accession>
<dbReference type="PROSITE" id="PS51186">
    <property type="entry name" value="GNAT"/>
    <property type="match status" value="1"/>
</dbReference>
<dbReference type="GO" id="GO:0016747">
    <property type="term" value="F:acyltransferase activity, transferring groups other than amino-acyl groups"/>
    <property type="evidence" value="ECO:0007669"/>
    <property type="project" value="InterPro"/>
</dbReference>
<dbReference type="PANTHER" id="PTHR43792">
    <property type="entry name" value="GNAT FAMILY, PUTATIVE (AFU_ORTHOLOGUE AFUA_3G00765)-RELATED-RELATED"/>
    <property type="match status" value="1"/>
</dbReference>
<dbReference type="InterPro" id="IPR016181">
    <property type="entry name" value="Acyl_CoA_acyltransferase"/>
</dbReference>
<evidence type="ECO:0000313" key="2">
    <source>
        <dbReference type="EMBL" id="SFF82870.1"/>
    </source>
</evidence>
<dbReference type="EMBL" id="FOOI01000002">
    <property type="protein sequence ID" value="SFF82870.1"/>
    <property type="molecule type" value="Genomic_DNA"/>
</dbReference>
<reference evidence="2 3" key="1">
    <citation type="submission" date="2016-10" db="EMBL/GenBank/DDBJ databases">
        <authorList>
            <person name="de Groot N.N."/>
        </authorList>
    </citation>
    <scope>NUCLEOTIDE SEQUENCE [LARGE SCALE GENOMIC DNA]</scope>
    <source>
        <strain evidence="2 3">CPCC 202808</strain>
    </source>
</reference>
<dbReference type="InterPro" id="IPR000182">
    <property type="entry name" value="GNAT_dom"/>
</dbReference>
<sequence>MRLYRPGHTLVPVTDTRTDIRTDRLLLRRWREADLAPWAAMNADPAVREHLGDLLTPEQSAASVENFRAEFDERGYGWWAVEVVATGTFIGFAGLDLVDDYMPFDGIEIGWRLARSAWGHGYATEAAFATLAFGFRTLGLPEILAVTTAGNHRSQAVMRRIGMTRDPAEDFDDPSEPEGPLRRCVLYRLRAADFRPAGTAADSQAG</sequence>